<dbReference type="PANTHER" id="PTHR11441">
    <property type="entry name" value="THYMIDINE KINASE"/>
    <property type="match status" value="1"/>
</dbReference>
<evidence type="ECO:0000256" key="5">
    <source>
        <dbReference type="ARBA" id="ARBA00022741"/>
    </source>
</evidence>
<dbReference type="EMBL" id="UYRT01107868">
    <property type="protein sequence ID" value="VDN44939.1"/>
    <property type="molecule type" value="Genomic_DNA"/>
</dbReference>
<evidence type="ECO:0000256" key="10">
    <source>
        <dbReference type="ARBA" id="ARBA00048113"/>
    </source>
</evidence>
<proteinExistence type="inferred from homology"/>
<dbReference type="GO" id="GO:0042802">
    <property type="term" value="F:identical protein binding"/>
    <property type="evidence" value="ECO:0007669"/>
    <property type="project" value="UniProtKB-ARBA"/>
</dbReference>
<evidence type="ECO:0000256" key="4">
    <source>
        <dbReference type="ARBA" id="ARBA00022723"/>
    </source>
</evidence>
<accession>A0A183EYD4</accession>
<protein>
    <recommendedName>
        <fullName evidence="12">Thymidine kinase</fullName>
        <ecNumber evidence="12">2.7.1.21</ecNumber>
    </recommendedName>
</protein>
<dbReference type="InterPro" id="IPR027417">
    <property type="entry name" value="P-loop_NTPase"/>
</dbReference>
<keyword evidence="8 12" id="KW-0067">ATP-binding</keyword>
<evidence type="ECO:0000313" key="15">
    <source>
        <dbReference type="Proteomes" id="UP000271098"/>
    </source>
</evidence>
<evidence type="ECO:0000256" key="6">
    <source>
        <dbReference type="ARBA" id="ARBA00022777"/>
    </source>
</evidence>
<comment type="subunit">
    <text evidence="9">Homotetramer. Tetramerization from dimerization is induced by ATP and increases catalytic efficiency due to a high affinity for thymidine. Tetramerization is inhibited by phosphorylation at Ser-13. Interacts (via the KEN box) with FZR1.</text>
</comment>
<dbReference type="Proteomes" id="UP000271098">
    <property type="component" value="Unassembled WGS sequence"/>
</dbReference>
<feature type="active site" description="Proton acceptor" evidence="11">
    <location>
        <position position="95"/>
    </location>
</feature>
<evidence type="ECO:0000256" key="13">
    <source>
        <dbReference type="RuleBase" id="RU004165"/>
    </source>
</evidence>
<dbReference type="SUPFAM" id="SSF52540">
    <property type="entry name" value="P-loop containing nucleoside triphosphate hydrolases"/>
    <property type="match status" value="1"/>
</dbReference>
<organism evidence="16">
    <name type="scientific">Gongylonema pulchrum</name>
    <dbReference type="NCBI Taxonomy" id="637853"/>
    <lineage>
        <taxon>Eukaryota</taxon>
        <taxon>Metazoa</taxon>
        <taxon>Ecdysozoa</taxon>
        <taxon>Nematoda</taxon>
        <taxon>Chromadorea</taxon>
        <taxon>Rhabditida</taxon>
        <taxon>Spirurina</taxon>
        <taxon>Spiruromorpha</taxon>
        <taxon>Spiruroidea</taxon>
        <taxon>Gongylonematidae</taxon>
        <taxon>Gongylonema</taxon>
    </lineage>
</organism>
<keyword evidence="6 12" id="KW-0418">Kinase</keyword>
<reference evidence="16" key="1">
    <citation type="submission" date="2016-06" db="UniProtKB">
        <authorList>
            <consortium name="WormBaseParasite"/>
        </authorList>
    </citation>
    <scope>IDENTIFICATION</scope>
</reference>
<dbReference type="Gene3D" id="3.40.50.300">
    <property type="entry name" value="P-loop containing nucleotide triphosphate hydrolases"/>
    <property type="match status" value="1"/>
</dbReference>
<evidence type="ECO:0000256" key="9">
    <source>
        <dbReference type="ARBA" id="ARBA00046642"/>
    </source>
</evidence>
<evidence type="ECO:0000256" key="1">
    <source>
        <dbReference type="ARBA" id="ARBA00007587"/>
    </source>
</evidence>
<comment type="similarity">
    <text evidence="1 13">Belongs to the thymidine kinase family.</text>
</comment>
<keyword evidence="15" id="KW-1185">Reference proteome</keyword>
<evidence type="ECO:0000256" key="7">
    <source>
        <dbReference type="ARBA" id="ARBA00022833"/>
    </source>
</evidence>
<dbReference type="AlphaFoldDB" id="A0A183EYD4"/>
<evidence type="ECO:0000256" key="12">
    <source>
        <dbReference type="RuleBase" id="RU000544"/>
    </source>
</evidence>
<dbReference type="InterPro" id="IPR001267">
    <property type="entry name" value="Thymidine_kinase"/>
</dbReference>
<keyword evidence="7" id="KW-0862">Zinc</keyword>
<reference evidence="14 15" key="2">
    <citation type="submission" date="2018-11" db="EMBL/GenBank/DDBJ databases">
        <authorList>
            <consortium name="Pathogen Informatics"/>
        </authorList>
    </citation>
    <scope>NUCLEOTIDE SEQUENCE [LARGE SCALE GENOMIC DNA]</scope>
</reference>
<keyword evidence="5 12" id="KW-0547">Nucleotide-binding</keyword>
<dbReference type="GO" id="GO:0071897">
    <property type="term" value="P:DNA biosynthetic process"/>
    <property type="evidence" value="ECO:0007669"/>
    <property type="project" value="UniProtKB-KW"/>
</dbReference>
<dbReference type="EC" id="2.7.1.21" evidence="12"/>
<comment type="catalytic activity">
    <reaction evidence="10">
        <text>thymidine + ATP = dTMP + ADP + H(+)</text>
        <dbReference type="Rhea" id="RHEA:19129"/>
        <dbReference type="ChEBI" id="CHEBI:15378"/>
        <dbReference type="ChEBI" id="CHEBI:17748"/>
        <dbReference type="ChEBI" id="CHEBI:30616"/>
        <dbReference type="ChEBI" id="CHEBI:63528"/>
        <dbReference type="ChEBI" id="CHEBI:456216"/>
        <dbReference type="EC" id="2.7.1.21"/>
    </reaction>
    <physiologicalReaction direction="left-to-right" evidence="10">
        <dbReference type="Rhea" id="RHEA:19130"/>
    </physiologicalReaction>
</comment>
<keyword evidence="4" id="KW-0479">Metal-binding</keyword>
<dbReference type="Pfam" id="PF00265">
    <property type="entry name" value="TK"/>
    <property type="match status" value="1"/>
</dbReference>
<dbReference type="GO" id="GO:0046872">
    <property type="term" value="F:metal ion binding"/>
    <property type="evidence" value="ECO:0007669"/>
    <property type="project" value="UniProtKB-KW"/>
</dbReference>
<dbReference type="PIRSF" id="PIRSF035805">
    <property type="entry name" value="TK_cell"/>
    <property type="match status" value="1"/>
</dbReference>
<evidence type="ECO:0000256" key="2">
    <source>
        <dbReference type="ARBA" id="ARBA00022634"/>
    </source>
</evidence>
<keyword evidence="3 12" id="KW-0808">Transferase</keyword>
<dbReference type="GO" id="GO:0046104">
    <property type="term" value="P:thymidine metabolic process"/>
    <property type="evidence" value="ECO:0007669"/>
    <property type="project" value="TreeGrafter"/>
</dbReference>
<dbReference type="GO" id="GO:0004797">
    <property type="term" value="F:thymidine kinase activity"/>
    <property type="evidence" value="ECO:0007669"/>
    <property type="project" value="UniProtKB-EC"/>
</dbReference>
<dbReference type="FunFam" id="3.40.50.300:FF:001270">
    <property type="entry name" value="Thymidine kinase"/>
    <property type="match status" value="1"/>
</dbReference>
<evidence type="ECO:0000256" key="11">
    <source>
        <dbReference type="PIRSR" id="PIRSR035805-1"/>
    </source>
</evidence>
<dbReference type="OrthoDB" id="439028at2759"/>
<name>A0A183EYD4_9BILA</name>
<keyword evidence="2 12" id="KW-0237">DNA synthesis</keyword>
<evidence type="ECO:0000256" key="3">
    <source>
        <dbReference type="ARBA" id="ARBA00022679"/>
    </source>
</evidence>
<sequence>MRRHKIHSNDFSFNGRIEVIFGPMFSGKTTELLRRRRRHALANRSCKVVKYAGDTRYSDCMVTTHDQIMQDAISASRIEDVFEELLKNKVVLIDEGQFFPDIVEYSELLANLGKIVIVSSLDGDFKREEFQSKILDLCSLAEDVVKLKAVCTECSNDASFTCRISSEKK</sequence>
<evidence type="ECO:0000313" key="14">
    <source>
        <dbReference type="EMBL" id="VDN44939.1"/>
    </source>
</evidence>
<evidence type="ECO:0000256" key="8">
    <source>
        <dbReference type="ARBA" id="ARBA00022840"/>
    </source>
</evidence>
<gene>
    <name evidence="14" type="ORF">GPUH_LOCUS25976</name>
</gene>
<dbReference type="WBParaSite" id="GPUH_0002600501-mRNA-1">
    <property type="protein sequence ID" value="GPUH_0002600501-mRNA-1"/>
    <property type="gene ID" value="GPUH_0002600501"/>
</dbReference>
<dbReference type="PANTHER" id="PTHR11441:SF0">
    <property type="entry name" value="THYMIDINE KINASE, CYTOSOLIC"/>
    <property type="match status" value="1"/>
</dbReference>
<evidence type="ECO:0000313" key="16">
    <source>
        <dbReference type="WBParaSite" id="GPUH_0002600501-mRNA-1"/>
    </source>
</evidence>
<dbReference type="GO" id="GO:0005524">
    <property type="term" value="F:ATP binding"/>
    <property type="evidence" value="ECO:0007669"/>
    <property type="project" value="UniProtKB-KW"/>
</dbReference>